<comment type="caution">
    <text evidence="1">The sequence shown here is derived from an EMBL/GenBank/DDBJ whole genome shotgun (WGS) entry which is preliminary data.</text>
</comment>
<sequence>MEPHGTTWTCSSLAEIKSWLHWPHAFLRETSPQYSKCAKFGFSYRVGVIQFGIVKPKSYQYLRIKSEVIYLIEKASSNVTKVAKNILVAQCGEPDVNTQLLEDLLLAVHDIHSILLQHHISKASIFSLPAARSVHASEPYTD</sequence>
<protein>
    <submittedName>
        <fullName evidence="1">Jg16512 protein</fullName>
    </submittedName>
</protein>
<gene>
    <name evidence="1" type="primary">jg16512</name>
    <name evidence="1" type="ORF">PAEG_LOCUS22549</name>
</gene>
<keyword evidence="2" id="KW-1185">Reference proteome</keyword>
<dbReference type="AlphaFoldDB" id="A0A8S4SA20"/>
<dbReference type="Proteomes" id="UP000838756">
    <property type="component" value="Unassembled WGS sequence"/>
</dbReference>
<reference evidence="1" key="1">
    <citation type="submission" date="2022-03" db="EMBL/GenBank/DDBJ databases">
        <authorList>
            <person name="Lindestad O."/>
        </authorList>
    </citation>
    <scope>NUCLEOTIDE SEQUENCE</scope>
</reference>
<evidence type="ECO:0000313" key="2">
    <source>
        <dbReference type="Proteomes" id="UP000838756"/>
    </source>
</evidence>
<name>A0A8S4SA20_9NEOP</name>
<evidence type="ECO:0000313" key="1">
    <source>
        <dbReference type="EMBL" id="CAH2253614.1"/>
    </source>
</evidence>
<accession>A0A8S4SA20</accession>
<proteinExistence type="predicted"/>
<organism evidence="1 2">
    <name type="scientific">Pararge aegeria aegeria</name>
    <dbReference type="NCBI Taxonomy" id="348720"/>
    <lineage>
        <taxon>Eukaryota</taxon>
        <taxon>Metazoa</taxon>
        <taxon>Ecdysozoa</taxon>
        <taxon>Arthropoda</taxon>
        <taxon>Hexapoda</taxon>
        <taxon>Insecta</taxon>
        <taxon>Pterygota</taxon>
        <taxon>Neoptera</taxon>
        <taxon>Endopterygota</taxon>
        <taxon>Lepidoptera</taxon>
        <taxon>Glossata</taxon>
        <taxon>Ditrysia</taxon>
        <taxon>Papilionoidea</taxon>
        <taxon>Nymphalidae</taxon>
        <taxon>Satyrinae</taxon>
        <taxon>Satyrini</taxon>
        <taxon>Parargina</taxon>
        <taxon>Pararge</taxon>
    </lineage>
</organism>
<dbReference type="EMBL" id="CAKXAJ010026059">
    <property type="protein sequence ID" value="CAH2253614.1"/>
    <property type="molecule type" value="Genomic_DNA"/>
</dbReference>